<gene>
    <name evidence="1" type="ORF">F506_19415</name>
</gene>
<keyword evidence="2" id="KW-1185">Reference proteome</keyword>
<reference evidence="2" key="1">
    <citation type="journal article" date="2015" name="Genome Announc.">
        <title>Complete Genome Sequence of Herbaspirillum hiltneri N3 (DSM 17495), Isolated from Surface-Sterilized Wheat Roots.</title>
        <authorList>
            <person name="Guizelini D."/>
            <person name="Saizaki P.M."/>
            <person name="Coimbra N.A."/>
            <person name="Weiss V.A."/>
            <person name="Faoro H."/>
            <person name="Sfeir M.Z."/>
            <person name="Baura V.A."/>
            <person name="Monteiro R.A."/>
            <person name="Chubatsu L.S."/>
            <person name="Souza E.M."/>
            <person name="Cruz L.M."/>
            <person name="Pedrosa F.O."/>
            <person name="Raittz R.T."/>
            <person name="Marchaukoski J.N."/>
            <person name="Steffens M.B."/>
        </authorList>
    </citation>
    <scope>NUCLEOTIDE SEQUENCE [LARGE SCALE GENOMIC DNA]</scope>
    <source>
        <strain evidence="2">N3</strain>
    </source>
</reference>
<accession>A0ABM5V7C8</accession>
<evidence type="ECO:0000313" key="2">
    <source>
        <dbReference type="Proteomes" id="UP000063429"/>
    </source>
</evidence>
<evidence type="ECO:0000313" key="1">
    <source>
        <dbReference type="EMBL" id="AKZ65525.1"/>
    </source>
</evidence>
<protein>
    <submittedName>
        <fullName evidence="1">Uncharacterized protein</fullName>
    </submittedName>
</protein>
<proteinExistence type="predicted"/>
<sequence>MAAALEVELVECVWDIGADLTHEHAHRLDLITAAKSVRVYFPDLELTTSGNASRTKRTEERLQRAIVQLQQRTPAPTYGYR</sequence>
<organism evidence="1 2">
    <name type="scientific">Herbaspirillum hiltneri N3</name>
    <dbReference type="NCBI Taxonomy" id="1262470"/>
    <lineage>
        <taxon>Bacteria</taxon>
        <taxon>Pseudomonadati</taxon>
        <taxon>Pseudomonadota</taxon>
        <taxon>Betaproteobacteria</taxon>
        <taxon>Burkholderiales</taxon>
        <taxon>Oxalobacteraceae</taxon>
        <taxon>Herbaspirillum</taxon>
    </lineage>
</organism>
<dbReference type="Proteomes" id="UP000063429">
    <property type="component" value="Chromosome"/>
</dbReference>
<dbReference type="EMBL" id="CP011409">
    <property type="protein sequence ID" value="AKZ65525.1"/>
    <property type="molecule type" value="Genomic_DNA"/>
</dbReference>
<name>A0ABM5V7C8_9BURK</name>